<protein>
    <recommendedName>
        <fullName evidence="3">DUF1330 domain-containing protein</fullName>
    </recommendedName>
</protein>
<evidence type="ECO:0000313" key="1">
    <source>
        <dbReference type="EMBL" id="SPL70004.1"/>
    </source>
</evidence>
<reference evidence="2" key="1">
    <citation type="submission" date="2018-03" db="EMBL/GenBank/DDBJ databases">
        <authorList>
            <person name="Blom J."/>
        </authorList>
    </citation>
    <scope>NUCLEOTIDE SEQUENCE [LARGE SCALE GENOMIC DNA]</scope>
    <source>
        <strain evidence="2">KPC-SM-21</strain>
    </source>
</reference>
<evidence type="ECO:0000313" key="2">
    <source>
        <dbReference type="Proteomes" id="UP000245974"/>
    </source>
</evidence>
<accession>A0A2U3MXA6</accession>
<dbReference type="RefSeq" id="WP_121973516.1">
    <property type="nucleotide sequence ID" value="NZ_OOGT01000037.1"/>
</dbReference>
<dbReference type="InParanoid" id="A0A2U3MXA6"/>
<dbReference type="AlphaFoldDB" id="A0A2U3MXA6"/>
<sequence>MVYLQITMTIPLDNRPAAAEIYQKYKLPFLNTVDGAVSKELLIREKDVQVLHGFETLSNAESYLQSELFNNDVVCELKPLFAADPDIRIYQSV</sequence>
<keyword evidence="2" id="KW-1185">Reference proteome</keyword>
<gene>
    <name evidence="1" type="ORF">KPC_1182</name>
</gene>
<dbReference type="OrthoDB" id="1163038at2"/>
<organism evidence="1 2">
    <name type="scientific">Acinetobacter stercoris</name>
    <dbReference type="NCBI Taxonomy" id="2126983"/>
    <lineage>
        <taxon>Bacteria</taxon>
        <taxon>Pseudomonadati</taxon>
        <taxon>Pseudomonadota</taxon>
        <taxon>Gammaproteobacteria</taxon>
        <taxon>Moraxellales</taxon>
        <taxon>Moraxellaceae</taxon>
        <taxon>Acinetobacter</taxon>
    </lineage>
</organism>
<evidence type="ECO:0008006" key="3">
    <source>
        <dbReference type="Google" id="ProtNLM"/>
    </source>
</evidence>
<dbReference type="EMBL" id="OOGT01000037">
    <property type="protein sequence ID" value="SPL70004.1"/>
    <property type="molecule type" value="Genomic_DNA"/>
</dbReference>
<proteinExistence type="predicted"/>
<name>A0A2U3MXA6_9GAMM</name>
<dbReference type="Proteomes" id="UP000245974">
    <property type="component" value="Unassembled WGS sequence"/>
</dbReference>